<dbReference type="Pfam" id="PF05157">
    <property type="entry name" value="MshEN"/>
    <property type="match status" value="1"/>
</dbReference>
<organism evidence="2 3">
    <name type="scientific">Corallococcus llansteffanensis</name>
    <dbReference type="NCBI Taxonomy" id="2316731"/>
    <lineage>
        <taxon>Bacteria</taxon>
        <taxon>Pseudomonadati</taxon>
        <taxon>Myxococcota</taxon>
        <taxon>Myxococcia</taxon>
        <taxon>Myxococcales</taxon>
        <taxon>Cystobacterineae</taxon>
        <taxon>Myxococcaceae</taxon>
        <taxon>Corallococcus</taxon>
    </lineage>
</organism>
<keyword evidence="3" id="KW-1185">Reference proteome</keyword>
<sequence length="286" mass="31017">MEIGTRRPLGEILLELGVVDKGQLRLGLVHHHEVRVPLGRALVSEGVCTEADVLRGLAVQFDVDAVDLDRHPLDRSLTALVPARVARQYGVVPLGLEQREDREVLHLAVPAPLSLDAVDDVRAVSGKARVEPHLASDSALSRALSALYGIRETEEAPQEQRRPAVPSPPLMLYGWPPVTAVLISRSLARSGITSRVATPLEVLHTRANDVVLAPLQAMEGLLAGEVHIEGSLIVHGTSDDEGFERARKLGARGFLANPRDQELLLRAVRRLRPDAGSEPPSWQGHS</sequence>
<gene>
    <name evidence="2" type="ORF">D7V93_29505</name>
</gene>
<dbReference type="AlphaFoldDB" id="A0A3A8PFF9"/>
<dbReference type="Gene3D" id="3.30.300.160">
    <property type="entry name" value="Type II secretion system, protein E, N-terminal domain"/>
    <property type="match status" value="1"/>
</dbReference>
<name>A0A3A8PFF9_9BACT</name>
<reference evidence="3" key="1">
    <citation type="submission" date="2018-09" db="EMBL/GenBank/DDBJ databases">
        <authorList>
            <person name="Livingstone P.G."/>
            <person name="Whitworth D.E."/>
        </authorList>
    </citation>
    <scope>NUCLEOTIDE SEQUENCE [LARGE SCALE GENOMIC DNA]</scope>
    <source>
        <strain evidence="3">CA051B</strain>
    </source>
</reference>
<evidence type="ECO:0000313" key="3">
    <source>
        <dbReference type="Proteomes" id="UP000272888"/>
    </source>
</evidence>
<comment type="caution">
    <text evidence="2">The sequence shown here is derived from an EMBL/GenBank/DDBJ whole genome shotgun (WGS) entry which is preliminary data.</text>
</comment>
<proteinExistence type="predicted"/>
<accession>A0A3A8PFF9</accession>
<dbReference type="InterPro" id="IPR037257">
    <property type="entry name" value="T2SS_E_N_sf"/>
</dbReference>
<dbReference type="InterPro" id="IPR007831">
    <property type="entry name" value="T2SS_GspE_N"/>
</dbReference>
<dbReference type="Proteomes" id="UP000272888">
    <property type="component" value="Unassembled WGS sequence"/>
</dbReference>
<dbReference type="EMBL" id="RAWB01000394">
    <property type="protein sequence ID" value="RKH51242.1"/>
    <property type="molecule type" value="Genomic_DNA"/>
</dbReference>
<dbReference type="SUPFAM" id="SSF160246">
    <property type="entry name" value="EspE N-terminal domain-like"/>
    <property type="match status" value="1"/>
</dbReference>
<evidence type="ECO:0000259" key="1">
    <source>
        <dbReference type="Pfam" id="PF05157"/>
    </source>
</evidence>
<evidence type="ECO:0000313" key="2">
    <source>
        <dbReference type="EMBL" id="RKH51242.1"/>
    </source>
</evidence>
<feature type="domain" description="Type II secretion system protein GspE N-terminal" evidence="1">
    <location>
        <begin position="61"/>
        <end position="153"/>
    </location>
</feature>
<protein>
    <submittedName>
        <fullName evidence="2">General secretion pathway protein GspE</fullName>
    </submittedName>
</protein>